<gene>
    <name evidence="2" type="ORF">N7517_011444</name>
</gene>
<proteinExistence type="predicted"/>
<dbReference type="AlphaFoldDB" id="A0A9W9RC53"/>
<sequence>MSLRRFFKKARQRASFEPESQPQETTTVTTEGPTGSSVPVLPPPAESGQHAPPPVSPRRIRYLNIIRQYFPLPRRRNSELAGRHVGLEFGPQMRELDSCQSSLDAVMPYFELAGRHGGLGFRPQMREYIGGLLERYLQHRTNRERYLQHRANRQLNNEIASRQDRNNRADIEQHVSQHEHGSTISQACPSQNDDIEGRQLHHEFLTRIDTMLADRAARRSQADVEHDNTQYSYEPAIPMDFPLQNTEAQRAQLDLAVMREFNVVFARHEASNSQANVDNHDPQNAHGYTMFQTFPSQNDEIEGHGLLLPTPRMQIRAVSPVPSRSSNIPYYSITDDYNNKLQGTENSDDGPSSEHGSQVRRGRSLRRSGSPFSDAFPVLQGSNHPSRDHSQVHRGRTLLRASSLVNDPWVALWGPIGQPNAQISQEPRGRTLRRCSSLVGDRVSDSASQEPRGRTLRRASSLVSGSASDLVSQEPHVTPERGGDAGRRAGRYGDFDGVNDEQDGGAGGAPETGAVAGGSASGPGKLPGRGDSSESSNPQAGGHGGKRMKMIRHLLMRMRAAMMVQSGGVTRGWRGGQ</sequence>
<dbReference type="GeneID" id="81468350"/>
<organism evidence="2 3">
    <name type="scientific">Penicillium concentricum</name>
    <dbReference type="NCBI Taxonomy" id="293559"/>
    <lineage>
        <taxon>Eukaryota</taxon>
        <taxon>Fungi</taxon>
        <taxon>Dikarya</taxon>
        <taxon>Ascomycota</taxon>
        <taxon>Pezizomycotina</taxon>
        <taxon>Eurotiomycetes</taxon>
        <taxon>Eurotiomycetidae</taxon>
        <taxon>Eurotiales</taxon>
        <taxon>Aspergillaceae</taxon>
        <taxon>Penicillium</taxon>
    </lineage>
</organism>
<feature type="compositionally biased region" description="Basic and acidic residues" evidence="1">
    <location>
        <begin position="477"/>
        <end position="494"/>
    </location>
</feature>
<feature type="region of interest" description="Disordered" evidence="1">
    <location>
        <begin position="1"/>
        <end position="56"/>
    </location>
</feature>
<dbReference type="OrthoDB" id="4364827at2759"/>
<protein>
    <submittedName>
        <fullName evidence="2">Uncharacterized protein</fullName>
    </submittedName>
</protein>
<feature type="compositionally biased region" description="Polar residues" evidence="1">
    <location>
        <begin position="461"/>
        <end position="471"/>
    </location>
</feature>
<dbReference type="RefSeq" id="XP_056574982.1">
    <property type="nucleotide sequence ID" value="XM_056729167.1"/>
</dbReference>
<reference evidence="2" key="2">
    <citation type="journal article" date="2023" name="IMA Fungus">
        <title>Comparative genomic study of the Penicillium genus elucidates a diverse pangenome and 15 lateral gene transfer events.</title>
        <authorList>
            <person name="Petersen C."/>
            <person name="Sorensen T."/>
            <person name="Nielsen M.R."/>
            <person name="Sondergaard T.E."/>
            <person name="Sorensen J.L."/>
            <person name="Fitzpatrick D.A."/>
            <person name="Frisvad J.C."/>
            <person name="Nielsen K.L."/>
        </authorList>
    </citation>
    <scope>NUCLEOTIDE SEQUENCE</scope>
    <source>
        <strain evidence="2">IBT 3081</strain>
    </source>
</reference>
<accession>A0A9W9RC53</accession>
<keyword evidence="3" id="KW-1185">Reference proteome</keyword>
<evidence type="ECO:0000313" key="2">
    <source>
        <dbReference type="EMBL" id="KAJ5356835.1"/>
    </source>
</evidence>
<comment type="caution">
    <text evidence="2">The sequence shown here is derived from an EMBL/GenBank/DDBJ whole genome shotgun (WGS) entry which is preliminary data.</text>
</comment>
<dbReference type="EMBL" id="JAPZBT010000006">
    <property type="protein sequence ID" value="KAJ5356835.1"/>
    <property type="molecule type" value="Genomic_DNA"/>
</dbReference>
<feature type="compositionally biased region" description="Polar residues" evidence="1">
    <location>
        <begin position="322"/>
        <end position="345"/>
    </location>
</feature>
<feature type="compositionally biased region" description="Gly residues" evidence="1">
    <location>
        <begin position="504"/>
        <end position="527"/>
    </location>
</feature>
<evidence type="ECO:0000313" key="3">
    <source>
        <dbReference type="Proteomes" id="UP001147752"/>
    </source>
</evidence>
<feature type="compositionally biased region" description="Pro residues" evidence="1">
    <location>
        <begin position="40"/>
        <end position="56"/>
    </location>
</feature>
<feature type="region of interest" description="Disordered" evidence="1">
    <location>
        <begin position="317"/>
        <end position="394"/>
    </location>
</feature>
<dbReference type="Proteomes" id="UP001147752">
    <property type="component" value="Unassembled WGS sequence"/>
</dbReference>
<feature type="compositionally biased region" description="Low complexity" evidence="1">
    <location>
        <begin position="17"/>
        <end position="38"/>
    </location>
</feature>
<reference evidence="2" key="1">
    <citation type="submission" date="2022-12" db="EMBL/GenBank/DDBJ databases">
        <authorList>
            <person name="Petersen C."/>
        </authorList>
    </citation>
    <scope>NUCLEOTIDE SEQUENCE</scope>
    <source>
        <strain evidence="2">IBT 3081</strain>
    </source>
</reference>
<feature type="compositionally biased region" description="Basic residues" evidence="1">
    <location>
        <begin position="1"/>
        <end position="12"/>
    </location>
</feature>
<evidence type="ECO:0000256" key="1">
    <source>
        <dbReference type="SAM" id="MobiDB-lite"/>
    </source>
</evidence>
<feature type="region of interest" description="Disordered" evidence="1">
    <location>
        <begin position="437"/>
        <end position="546"/>
    </location>
</feature>
<name>A0A9W9RC53_9EURO</name>